<dbReference type="GO" id="GO:0016042">
    <property type="term" value="P:lipid catabolic process"/>
    <property type="evidence" value="ECO:0007669"/>
    <property type="project" value="UniProtKB-KW"/>
</dbReference>
<organism evidence="7 8">
    <name type="scientific">Turnera subulata</name>
    <dbReference type="NCBI Taxonomy" id="218843"/>
    <lineage>
        <taxon>Eukaryota</taxon>
        <taxon>Viridiplantae</taxon>
        <taxon>Streptophyta</taxon>
        <taxon>Embryophyta</taxon>
        <taxon>Tracheophyta</taxon>
        <taxon>Spermatophyta</taxon>
        <taxon>Magnoliopsida</taxon>
        <taxon>eudicotyledons</taxon>
        <taxon>Gunneridae</taxon>
        <taxon>Pentapetalae</taxon>
        <taxon>rosids</taxon>
        <taxon>fabids</taxon>
        <taxon>Malpighiales</taxon>
        <taxon>Passifloraceae</taxon>
        <taxon>Turnera</taxon>
    </lineage>
</organism>
<dbReference type="GO" id="GO:0004620">
    <property type="term" value="F:phospholipase activity"/>
    <property type="evidence" value="ECO:0007669"/>
    <property type="project" value="TreeGrafter"/>
</dbReference>
<keyword evidence="2 5" id="KW-0442">Lipid degradation</keyword>
<gene>
    <name evidence="7" type="ORF">Tsubulata_010570</name>
</gene>
<keyword evidence="8" id="KW-1185">Reference proteome</keyword>
<proteinExistence type="inferred from homology"/>
<protein>
    <recommendedName>
        <fullName evidence="5">Patatin</fullName>
        <ecNumber evidence="5">3.1.1.-</ecNumber>
    </recommendedName>
</protein>
<accession>A0A9Q0GBF8</accession>
<dbReference type="PROSITE" id="PS51635">
    <property type="entry name" value="PNPLA"/>
    <property type="match status" value="1"/>
</dbReference>
<evidence type="ECO:0000256" key="2">
    <source>
        <dbReference type="ARBA" id="ARBA00022963"/>
    </source>
</evidence>
<evidence type="ECO:0000259" key="6">
    <source>
        <dbReference type="PROSITE" id="PS51635"/>
    </source>
</evidence>
<evidence type="ECO:0000256" key="3">
    <source>
        <dbReference type="ARBA" id="ARBA00023098"/>
    </source>
</evidence>
<sequence>SPLQAPTFGTLITILSIDGGGIRGLIPGTILAFLESELQKLDGEDARLADYFDVVAGTSTGGLLTGMLTAPNEQNRPLFAAKDIKDFYLQHCPRIFPQNRSSRFAQAANLINYWVGPKLRKILFAQPANLIKSLVGPKYDGKYLHDVVKEKLGDTRLHQTLTNIVIPTFDIKRLQPIIFSSYQALVTMGEVSEEILRGSPEFLVLSLGTGSAKTEEKYDAEEAAKWGLLGWFTGHNSIPLVDIFMQASGDMVDIHLSKVFGALTKGSYLRIQLLIYNNLTGELSFVDIATQENLENLVKVGEELLKK</sequence>
<keyword evidence="3 5" id="KW-0443">Lipid metabolism</keyword>
<evidence type="ECO:0000313" key="8">
    <source>
        <dbReference type="Proteomes" id="UP001141552"/>
    </source>
</evidence>
<comment type="similarity">
    <text evidence="1 5">Belongs to the patatin family.</text>
</comment>
<dbReference type="AlphaFoldDB" id="A0A9Q0GBF8"/>
<reference evidence="7" key="1">
    <citation type="submission" date="2022-02" db="EMBL/GenBank/DDBJ databases">
        <authorList>
            <person name="Henning P.M."/>
            <person name="McCubbin A.G."/>
            <person name="Shore J.S."/>
        </authorList>
    </citation>
    <scope>NUCLEOTIDE SEQUENCE</scope>
    <source>
        <strain evidence="7">F60SS</strain>
        <tissue evidence="7">Leaves</tissue>
    </source>
</reference>
<dbReference type="PANTHER" id="PTHR32176">
    <property type="entry name" value="XYLOSE ISOMERASE"/>
    <property type="match status" value="1"/>
</dbReference>
<dbReference type="Proteomes" id="UP001141552">
    <property type="component" value="Unassembled WGS sequence"/>
</dbReference>
<dbReference type="EC" id="3.1.1.-" evidence="5"/>
<evidence type="ECO:0000256" key="5">
    <source>
        <dbReference type="RuleBase" id="RU361262"/>
    </source>
</evidence>
<dbReference type="SUPFAM" id="SSF52151">
    <property type="entry name" value="FabD/lysophospholipase-like"/>
    <property type="match status" value="1"/>
</dbReference>
<keyword evidence="5" id="KW-0378">Hydrolase</keyword>
<feature type="short sequence motif" description="GXGXXG" evidence="4">
    <location>
        <begin position="19"/>
        <end position="24"/>
    </location>
</feature>
<feature type="domain" description="PNPLA" evidence="6">
    <location>
        <begin position="15"/>
        <end position="244"/>
    </location>
</feature>
<dbReference type="Gene3D" id="3.40.1090.10">
    <property type="entry name" value="Cytosolic phospholipase A2 catalytic domain"/>
    <property type="match status" value="2"/>
</dbReference>
<feature type="non-terminal residue" evidence="7">
    <location>
        <position position="307"/>
    </location>
</feature>
<dbReference type="GO" id="GO:0047372">
    <property type="term" value="F:monoacylglycerol lipase activity"/>
    <property type="evidence" value="ECO:0007669"/>
    <property type="project" value="TreeGrafter"/>
</dbReference>
<name>A0A9Q0GBF8_9ROSI</name>
<comment type="function">
    <text evidence="5">Lipolytic acyl hydrolase (LAH).</text>
</comment>
<comment type="domain">
    <text evidence="5">The nitrogen atoms of the two glycine residues in the GGXR motif define the oxyanion hole, and stabilize the oxyanion that forms during the nucleophilic attack by the catalytic serine during substrate cleavage.</text>
</comment>
<reference evidence="7" key="2">
    <citation type="journal article" date="2023" name="Plants (Basel)">
        <title>Annotation of the Turnera subulata (Passifloraceae) Draft Genome Reveals the S-Locus Evolved after the Divergence of Turneroideae from Passifloroideae in a Stepwise Manner.</title>
        <authorList>
            <person name="Henning P.M."/>
            <person name="Roalson E.H."/>
            <person name="Mir W."/>
            <person name="McCubbin A.G."/>
            <person name="Shore J.S."/>
        </authorList>
    </citation>
    <scope>NUCLEOTIDE SEQUENCE</scope>
    <source>
        <strain evidence="7">F60SS</strain>
    </source>
</reference>
<evidence type="ECO:0000313" key="7">
    <source>
        <dbReference type="EMBL" id="KAJ4845391.1"/>
    </source>
</evidence>
<dbReference type="Pfam" id="PF01734">
    <property type="entry name" value="Patatin"/>
    <property type="match status" value="1"/>
</dbReference>
<dbReference type="InterPro" id="IPR016035">
    <property type="entry name" value="Acyl_Trfase/lysoPLipase"/>
</dbReference>
<dbReference type="InterPro" id="IPR002641">
    <property type="entry name" value="PNPLA_dom"/>
</dbReference>
<dbReference type="PANTHER" id="PTHR32176:SF109">
    <property type="entry name" value="PATATIN-LIKE PROTEIN 2"/>
    <property type="match status" value="1"/>
</dbReference>
<evidence type="ECO:0000256" key="4">
    <source>
        <dbReference type="PROSITE-ProRule" id="PRU01161"/>
    </source>
</evidence>
<comment type="caution">
    <text evidence="4">Lacks conserved residue(s) required for the propagation of feature annotation.</text>
</comment>
<dbReference type="OrthoDB" id="1658288at2759"/>
<feature type="short sequence motif" description="GXSXG" evidence="4">
    <location>
        <begin position="57"/>
        <end position="61"/>
    </location>
</feature>
<evidence type="ECO:0000256" key="1">
    <source>
        <dbReference type="ARBA" id="ARBA00010240"/>
    </source>
</evidence>
<comment type="caution">
    <text evidence="7">The sequence shown here is derived from an EMBL/GenBank/DDBJ whole genome shotgun (WGS) entry which is preliminary data.</text>
</comment>
<feature type="non-terminal residue" evidence="7">
    <location>
        <position position="1"/>
    </location>
</feature>
<dbReference type="EMBL" id="JAKUCV010001688">
    <property type="protein sequence ID" value="KAJ4845391.1"/>
    <property type="molecule type" value="Genomic_DNA"/>
</dbReference>